<reference evidence="6 7" key="1">
    <citation type="submission" date="2017-08" db="EMBL/GenBank/DDBJ databases">
        <title>Draft genome sequences of 64 type strains of genus Staph aureus.</title>
        <authorList>
            <person name="Cole K."/>
            <person name="Golubchik T."/>
            <person name="Russell J."/>
            <person name="Foster D."/>
            <person name="Llewelyn M."/>
            <person name="Wilson D."/>
            <person name="Crook D."/>
            <person name="Paul J."/>
        </authorList>
    </citation>
    <scope>NUCLEOTIDE SEQUENCE [LARGE SCALE GENOMIC DNA]</scope>
    <source>
        <strain evidence="6 7">NCTC 12101</strain>
    </source>
</reference>
<dbReference type="Proteomes" id="UP000242470">
    <property type="component" value="Unassembled WGS sequence"/>
</dbReference>
<dbReference type="AlphaFoldDB" id="A0AAP8PP28"/>
<dbReference type="SMART" id="SM00382">
    <property type="entry name" value="AAA"/>
    <property type="match status" value="1"/>
</dbReference>
<dbReference type="RefSeq" id="WP_059107758.1">
    <property type="nucleotide sequence ID" value="NZ_AP024589.1"/>
</dbReference>
<gene>
    <name evidence="6" type="ORF">CD158_06720</name>
    <name evidence="5" type="ORF">QYH67_00350</name>
</gene>
<dbReference type="Pfam" id="PF00005">
    <property type="entry name" value="ABC_tran"/>
    <property type="match status" value="1"/>
</dbReference>
<sequence>MNAIELEHVSYHQKKFELNDISFKVPKGYVTGFIGPNGSGKTTIIRLIMDLLQQDTGRITLFEQQMKDNAVNIKDRIGFIYSELYLNDKWKVKKVENIIAPFYSQWDHSIFAGYLQRFGIDAEAKIKSLSTGTKMKLSIAIAFSHHAELFILDEPTSGLDPIVRNEVLEMIQEELIDENKTVLISTHIISDLEKIADHLIYLKDGEIVVDDFIDELLDNYQIVQGNINQLDGELKALTTHIEYSQTGYTALTTESNAFKELFGSDVVVTKPTIEALMVYLGKTDNAVIRQTRQPSMEEI</sequence>
<evidence type="ECO:0000259" key="4">
    <source>
        <dbReference type="PROSITE" id="PS50893"/>
    </source>
</evidence>
<dbReference type="GO" id="GO:0016887">
    <property type="term" value="F:ATP hydrolysis activity"/>
    <property type="evidence" value="ECO:0007669"/>
    <property type="project" value="InterPro"/>
</dbReference>
<dbReference type="PANTHER" id="PTHR42939:SF3">
    <property type="entry name" value="ABC TRANSPORTER ATP-BINDING COMPONENT"/>
    <property type="match status" value="1"/>
</dbReference>
<dbReference type="Gene3D" id="3.40.50.300">
    <property type="entry name" value="P-loop containing nucleotide triphosphate hydrolases"/>
    <property type="match status" value="1"/>
</dbReference>
<keyword evidence="2" id="KW-0547">Nucleotide-binding</keyword>
<dbReference type="SUPFAM" id="SSF52540">
    <property type="entry name" value="P-loop containing nucleoside triphosphate hydrolases"/>
    <property type="match status" value="1"/>
</dbReference>
<keyword evidence="1" id="KW-0813">Transport</keyword>
<keyword evidence="3 6" id="KW-0067">ATP-binding</keyword>
<dbReference type="Proteomes" id="UP001171687">
    <property type="component" value="Unassembled WGS sequence"/>
</dbReference>
<feature type="domain" description="ABC transporter" evidence="4">
    <location>
        <begin position="1"/>
        <end position="229"/>
    </location>
</feature>
<organism evidence="6 7">
    <name type="scientific">Staphylococcus auricularis</name>
    <dbReference type="NCBI Taxonomy" id="29379"/>
    <lineage>
        <taxon>Bacteria</taxon>
        <taxon>Bacillati</taxon>
        <taxon>Bacillota</taxon>
        <taxon>Bacilli</taxon>
        <taxon>Bacillales</taxon>
        <taxon>Staphylococcaceae</taxon>
        <taxon>Staphylococcus</taxon>
    </lineage>
</organism>
<dbReference type="PROSITE" id="PS50893">
    <property type="entry name" value="ABC_TRANSPORTER_2"/>
    <property type="match status" value="1"/>
</dbReference>
<dbReference type="EMBL" id="JAUHQC010000001">
    <property type="protein sequence ID" value="MDN4532070.1"/>
    <property type="molecule type" value="Genomic_DNA"/>
</dbReference>
<evidence type="ECO:0000313" key="5">
    <source>
        <dbReference type="EMBL" id="MDN4532070.1"/>
    </source>
</evidence>
<dbReference type="GO" id="GO:0005524">
    <property type="term" value="F:ATP binding"/>
    <property type="evidence" value="ECO:0007669"/>
    <property type="project" value="UniProtKB-KW"/>
</dbReference>
<evidence type="ECO:0000256" key="3">
    <source>
        <dbReference type="ARBA" id="ARBA00022840"/>
    </source>
</evidence>
<dbReference type="InterPro" id="IPR003439">
    <property type="entry name" value="ABC_transporter-like_ATP-bd"/>
</dbReference>
<dbReference type="PANTHER" id="PTHR42939">
    <property type="entry name" value="ABC TRANSPORTER ATP-BINDING PROTEIN ALBC-RELATED"/>
    <property type="match status" value="1"/>
</dbReference>
<protein>
    <submittedName>
        <fullName evidence="6">ABC transporter ATP-binding protein</fullName>
    </submittedName>
</protein>
<evidence type="ECO:0000256" key="2">
    <source>
        <dbReference type="ARBA" id="ARBA00022741"/>
    </source>
</evidence>
<dbReference type="NCBIfam" id="NF047565">
    <property type="entry name" value="PSM_export_PmtA"/>
    <property type="match status" value="1"/>
</dbReference>
<dbReference type="EMBL" id="PPQW01000036">
    <property type="protein sequence ID" value="PNZ67213.1"/>
    <property type="molecule type" value="Genomic_DNA"/>
</dbReference>
<dbReference type="InterPro" id="IPR003593">
    <property type="entry name" value="AAA+_ATPase"/>
</dbReference>
<dbReference type="CDD" id="cd03230">
    <property type="entry name" value="ABC_DR_subfamily_A"/>
    <property type="match status" value="1"/>
</dbReference>
<dbReference type="InterPro" id="IPR051782">
    <property type="entry name" value="ABC_Transporter_VariousFunc"/>
</dbReference>
<reference evidence="5" key="2">
    <citation type="submission" date="2023-07" db="EMBL/GenBank/DDBJ databases">
        <title>Evaluation of the beneficial properties of pineapple isolates.</title>
        <authorList>
            <person name="Adefiranye O."/>
        </authorList>
    </citation>
    <scope>NUCLEOTIDE SEQUENCE</scope>
    <source>
        <strain evidence="5">PAPLE_T1</strain>
    </source>
</reference>
<accession>A0AAP8PP28</accession>
<evidence type="ECO:0000313" key="7">
    <source>
        <dbReference type="Proteomes" id="UP000242470"/>
    </source>
</evidence>
<dbReference type="InterPro" id="IPR027417">
    <property type="entry name" value="P-loop_NTPase"/>
</dbReference>
<comment type="caution">
    <text evidence="6">The sequence shown here is derived from an EMBL/GenBank/DDBJ whole genome shotgun (WGS) entry which is preliminary data.</text>
</comment>
<evidence type="ECO:0000256" key="1">
    <source>
        <dbReference type="ARBA" id="ARBA00022448"/>
    </source>
</evidence>
<proteinExistence type="predicted"/>
<name>A0AAP8PP28_9STAP</name>
<dbReference type="GeneID" id="64981764"/>
<evidence type="ECO:0000313" key="6">
    <source>
        <dbReference type="EMBL" id="PNZ67213.1"/>
    </source>
</evidence>